<dbReference type="RefSeq" id="WP_109016726.1">
    <property type="nucleotide sequence ID" value="NZ_BDOQ01000019.1"/>
</dbReference>
<gene>
    <name evidence="8" type="primary">mcp</name>
    <name evidence="8" type="ORF">NMK_3191</name>
</gene>
<dbReference type="SMART" id="SM00304">
    <property type="entry name" value="HAMP"/>
    <property type="match status" value="1"/>
</dbReference>
<dbReference type="AlphaFoldDB" id="A0A2R5FBF6"/>
<organism evidence="8 9">
    <name type="scientific">Novimethylophilus kurashikiensis</name>
    <dbReference type="NCBI Taxonomy" id="1825523"/>
    <lineage>
        <taxon>Bacteria</taxon>
        <taxon>Pseudomonadati</taxon>
        <taxon>Pseudomonadota</taxon>
        <taxon>Betaproteobacteria</taxon>
        <taxon>Nitrosomonadales</taxon>
        <taxon>Methylophilaceae</taxon>
        <taxon>Novimethylophilus</taxon>
    </lineage>
</organism>
<dbReference type="Pfam" id="PF00015">
    <property type="entry name" value="MCPsignal"/>
    <property type="match status" value="1"/>
</dbReference>
<keyword evidence="5" id="KW-1133">Transmembrane helix</keyword>
<evidence type="ECO:0000313" key="8">
    <source>
        <dbReference type="EMBL" id="GBG15580.1"/>
    </source>
</evidence>
<dbReference type="PANTHER" id="PTHR32089">
    <property type="entry name" value="METHYL-ACCEPTING CHEMOTAXIS PROTEIN MCPB"/>
    <property type="match status" value="1"/>
</dbReference>
<feature type="transmembrane region" description="Helical" evidence="5">
    <location>
        <begin position="204"/>
        <end position="223"/>
    </location>
</feature>
<name>A0A2R5FBF6_9PROT</name>
<sequence length="559" mass="60588">MNSLSIRAKLNLLNLIALVFILVLGLFAIYGLGQSAEVTREIGLNRMPSIVGLMDMSRGQLEARVRNRSVFVYADEQNAQAKFARQLEKKQDAYRQMEAGKRIYEPLPQVPEEIAPWKEFLDNYSQWLDANKKLDTILLQLTRNNDMESQKHLVQVFKAELDNEVDPLLQKTLKPLNQLVDINVKIANQYYETSAATISRQNTWIAASVAAAFLALALLGYMISRSIIGPLQTVKSAMKTIESTNDFTRPAEVATQDEIGETAQAFNSLIAKMDHAMFDILGKATKLDDSAKSLSAASGQVARSSEDQSEATASMAASVEEMSVSIDHVADNASQALELSESAGRISEEGGMVIRKTVDEMNAIGEVAKSTSTAIGTLGDRSAQISSIVSTIREVAEQTNLLALNAAIEAARAGEQGRGFAVVADEVRKLAERTSRSTEEIASMVANIQDGTVTAVTSMQGMLSKVDHGKALATQAGGYIAQIQTSTQHVKMAVQDISAALKEQSIASQIIAQNVEQVAQMTDENNAAAAATSHTATTLERLANEISSTIRQFKLSRQV</sequence>
<dbReference type="SUPFAM" id="SSF58104">
    <property type="entry name" value="Methyl-accepting chemotaxis protein (MCP) signaling domain"/>
    <property type="match status" value="1"/>
</dbReference>
<dbReference type="PRINTS" id="PR00260">
    <property type="entry name" value="CHEMTRNSDUCR"/>
</dbReference>
<dbReference type="GO" id="GO:0006935">
    <property type="term" value="P:chemotaxis"/>
    <property type="evidence" value="ECO:0007669"/>
    <property type="project" value="InterPro"/>
</dbReference>
<comment type="caution">
    <text evidence="8">The sequence shown here is derived from an EMBL/GenBank/DDBJ whole genome shotgun (WGS) entry which is preliminary data.</text>
</comment>
<dbReference type="GO" id="GO:0004888">
    <property type="term" value="F:transmembrane signaling receptor activity"/>
    <property type="evidence" value="ECO:0007669"/>
    <property type="project" value="InterPro"/>
</dbReference>
<dbReference type="InterPro" id="IPR004089">
    <property type="entry name" value="MCPsignal_dom"/>
</dbReference>
<dbReference type="InterPro" id="IPR024478">
    <property type="entry name" value="HlyB_4HB_MCP"/>
</dbReference>
<dbReference type="Pfam" id="PF00672">
    <property type="entry name" value="HAMP"/>
    <property type="match status" value="1"/>
</dbReference>
<dbReference type="Pfam" id="PF12729">
    <property type="entry name" value="4HB_MCP_1"/>
    <property type="match status" value="1"/>
</dbReference>
<evidence type="ECO:0000256" key="3">
    <source>
        <dbReference type="ARBA" id="ARBA00029447"/>
    </source>
</evidence>
<feature type="transmembrane region" description="Helical" evidence="5">
    <location>
        <begin position="12"/>
        <end position="32"/>
    </location>
</feature>
<keyword evidence="2 4" id="KW-0807">Transducer</keyword>
<feature type="domain" description="HAMP" evidence="7">
    <location>
        <begin position="225"/>
        <end position="278"/>
    </location>
</feature>
<keyword evidence="5" id="KW-0472">Membrane</keyword>
<dbReference type="PROSITE" id="PS50885">
    <property type="entry name" value="HAMP"/>
    <property type="match status" value="1"/>
</dbReference>
<protein>
    <submittedName>
        <fullName evidence="8">Methyl-accepting chemotaxis protein</fullName>
    </submittedName>
</protein>
<evidence type="ECO:0000256" key="1">
    <source>
        <dbReference type="ARBA" id="ARBA00004370"/>
    </source>
</evidence>
<accession>A0A2R5FBF6</accession>
<dbReference type="OrthoDB" id="5298972at2"/>
<evidence type="ECO:0000256" key="5">
    <source>
        <dbReference type="SAM" id="Phobius"/>
    </source>
</evidence>
<feature type="domain" description="Methyl-accepting transducer" evidence="6">
    <location>
        <begin position="283"/>
        <end position="519"/>
    </location>
</feature>
<evidence type="ECO:0000256" key="4">
    <source>
        <dbReference type="PROSITE-ProRule" id="PRU00284"/>
    </source>
</evidence>
<dbReference type="PANTHER" id="PTHR32089:SF112">
    <property type="entry name" value="LYSOZYME-LIKE PROTEIN-RELATED"/>
    <property type="match status" value="1"/>
</dbReference>
<dbReference type="GO" id="GO:0007165">
    <property type="term" value="P:signal transduction"/>
    <property type="evidence" value="ECO:0007669"/>
    <property type="project" value="UniProtKB-KW"/>
</dbReference>
<reference evidence="8 9" key="1">
    <citation type="journal article" date="2018" name="Environ. Microbiol.">
        <title>Isolation and genomic characterization of Novimethylophilus kurashikiensis gen. nov. sp. nov., a new lanthanide-dependent methylotrophic species of Methylophilaceae.</title>
        <authorList>
            <person name="Lv H."/>
            <person name="Sahin N."/>
            <person name="Tani A."/>
        </authorList>
    </citation>
    <scope>NUCLEOTIDE SEQUENCE [LARGE SCALE GENOMIC DNA]</scope>
    <source>
        <strain evidence="8 9">La2-4</strain>
    </source>
</reference>
<dbReference type="GO" id="GO:0016020">
    <property type="term" value="C:membrane"/>
    <property type="evidence" value="ECO:0007669"/>
    <property type="project" value="UniProtKB-SubCell"/>
</dbReference>
<keyword evidence="5" id="KW-0812">Transmembrane</keyword>
<evidence type="ECO:0000259" key="6">
    <source>
        <dbReference type="PROSITE" id="PS50111"/>
    </source>
</evidence>
<comment type="subcellular location">
    <subcellularLocation>
        <location evidence="1">Membrane</location>
    </subcellularLocation>
</comment>
<dbReference type="PROSITE" id="PS50111">
    <property type="entry name" value="CHEMOTAXIS_TRANSDUC_2"/>
    <property type="match status" value="1"/>
</dbReference>
<evidence type="ECO:0000259" key="7">
    <source>
        <dbReference type="PROSITE" id="PS50885"/>
    </source>
</evidence>
<dbReference type="InterPro" id="IPR003660">
    <property type="entry name" value="HAMP_dom"/>
</dbReference>
<dbReference type="FunFam" id="1.10.287.950:FF:000001">
    <property type="entry name" value="Methyl-accepting chemotaxis sensory transducer"/>
    <property type="match status" value="1"/>
</dbReference>
<keyword evidence="9" id="KW-1185">Reference proteome</keyword>
<evidence type="ECO:0000256" key="2">
    <source>
        <dbReference type="ARBA" id="ARBA00023224"/>
    </source>
</evidence>
<evidence type="ECO:0000313" key="9">
    <source>
        <dbReference type="Proteomes" id="UP000245081"/>
    </source>
</evidence>
<dbReference type="InterPro" id="IPR004090">
    <property type="entry name" value="Chemotax_Me-accpt_rcpt"/>
</dbReference>
<dbReference type="SMART" id="SM00283">
    <property type="entry name" value="MA"/>
    <property type="match status" value="1"/>
</dbReference>
<dbReference type="Proteomes" id="UP000245081">
    <property type="component" value="Unassembled WGS sequence"/>
</dbReference>
<comment type="similarity">
    <text evidence="3">Belongs to the methyl-accepting chemotaxis (MCP) protein family.</text>
</comment>
<dbReference type="CDD" id="cd06225">
    <property type="entry name" value="HAMP"/>
    <property type="match status" value="1"/>
</dbReference>
<dbReference type="EMBL" id="BDOQ01000019">
    <property type="protein sequence ID" value="GBG15580.1"/>
    <property type="molecule type" value="Genomic_DNA"/>
</dbReference>
<dbReference type="CDD" id="cd11386">
    <property type="entry name" value="MCP_signal"/>
    <property type="match status" value="1"/>
</dbReference>
<proteinExistence type="inferred from homology"/>
<dbReference type="Gene3D" id="1.10.287.950">
    <property type="entry name" value="Methyl-accepting chemotaxis protein"/>
    <property type="match status" value="1"/>
</dbReference>